<name>A0A6L5YMW9_9FIRM</name>
<dbReference type="RefSeq" id="WP_154427614.1">
    <property type="nucleotide sequence ID" value="NZ_VUNI01000001.1"/>
</dbReference>
<dbReference type="EMBL" id="VUNI01000001">
    <property type="protein sequence ID" value="MST73442.1"/>
    <property type="molecule type" value="Genomic_DNA"/>
</dbReference>
<evidence type="ECO:0000313" key="1">
    <source>
        <dbReference type="EMBL" id="MST73442.1"/>
    </source>
</evidence>
<dbReference type="Proteomes" id="UP000474024">
    <property type="component" value="Unassembled WGS sequence"/>
</dbReference>
<comment type="caution">
    <text evidence="1">The sequence shown here is derived from an EMBL/GenBank/DDBJ whole genome shotgun (WGS) entry which is preliminary data.</text>
</comment>
<keyword evidence="2" id="KW-1185">Reference proteome</keyword>
<sequence>MSNALARKKRASIGFTKKETEEIREFDAERKRLNDLSRCAYESLVATSFYILRIRFGFGKTRLQRFKTDVAVVYQEYRKDQIDMHKFIVQVDRDCKTDANDSVNGVPVAHKLYLTGTGGKQITNMQRIVAFKKAYALWYTTHLYVLHTIFKFSNKQISEYLEAVTDMLDTLCRYKQFSVTVPMLIETVLEETGVEVCRCM</sequence>
<evidence type="ECO:0000313" key="2">
    <source>
        <dbReference type="Proteomes" id="UP000474024"/>
    </source>
</evidence>
<dbReference type="AlphaFoldDB" id="A0A6L5YMW9"/>
<proteinExistence type="predicted"/>
<reference evidence="1 2" key="1">
    <citation type="submission" date="2019-08" db="EMBL/GenBank/DDBJ databases">
        <title>In-depth cultivation of the pig gut microbiome towards novel bacterial diversity and tailored functional studies.</title>
        <authorList>
            <person name="Wylensek D."/>
            <person name="Hitch T.C.A."/>
            <person name="Clavel T."/>
        </authorList>
    </citation>
    <scope>NUCLEOTIDE SEQUENCE [LARGE SCALE GENOMIC DNA]</scope>
    <source>
        <strain evidence="1 2">MUC/MUC-530-WT-4D</strain>
    </source>
</reference>
<protein>
    <submittedName>
        <fullName evidence="1">Uncharacterized protein</fullName>
    </submittedName>
</protein>
<gene>
    <name evidence="1" type="ORF">FYJ75_00150</name>
</gene>
<accession>A0A6L5YMW9</accession>
<organism evidence="1 2">
    <name type="scientific">Roseburia porci</name>
    <dbReference type="NCBI Taxonomy" id="2605790"/>
    <lineage>
        <taxon>Bacteria</taxon>
        <taxon>Bacillati</taxon>
        <taxon>Bacillota</taxon>
        <taxon>Clostridia</taxon>
        <taxon>Lachnospirales</taxon>
        <taxon>Lachnospiraceae</taxon>
        <taxon>Roseburia</taxon>
    </lineage>
</organism>